<evidence type="ECO:0000313" key="2">
    <source>
        <dbReference type="Proteomes" id="UP001183390"/>
    </source>
</evidence>
<dbReference type="RefSeq" id="WP_311509952.1">
    <property type="nucleotide sequence ID" value="NZ_JAVREP010000001.1"/>
</dbReference>
<protein>
    <submittedName>
        <fullName evidence="1">Uncharacterized protein</fullName>
    </submittedName>
</protein>
<reference evidence="2" key="1">
    <citation type="submission" date="2023-07" db="EMBL/GenBank/DDBJ databases">
        <title>30 novel species of actinomycetes from the DSMZ collection.</title>
        <authorList>
            <person name="Nouioui I."/>
        </authorList>
    </citation>
    <scope>NUCLEOTIDE SEQUENCE [LARGE SCALE GENOMIC DNA]</scope>
    <source>
        <strain evidence="2">DSM 44743</strain>
    </source>
</reference>
<accession>A0ABU2M3H7</accession>
<name>A0ABU2M3H7_9ACTN</name>
<keyword evidence="2" id="KW-1185">Reference proteome</keyword>
<dbReference type="EMBL" id="JAVREP010000001">
    <property type="protein sequence ID" value="MDT0327144.1"/>
    <property type="molecule type" value="Genomic_DNA"/>
</dbReference>
<sequence>MSETQTPDRLRPDIVELVLEAFARVDITAERRSPTLVLIHLPGAEPFTKDFSDAVEQARSYPVEQYPDMAEQVALAMMRAFRERDIPLGTHYPPRSDDHGRAALVAVLRQLGLDARFETPKVLSLPLSDGQRVTSDVSDYLATVEGVPIDDAFDKAGPFAKAVADQIRRIVPQDESSEARWRVRLYPTTAFPEEVWDALLFREFAPGLRETVVIDTPESVQPLDRSVLERMGRTEEQVHTEAIARSVAEEVEASEVELGGVAIIHIGGAQPYTSAQAHVLSRHLGEAPHGALVAFPVPQVILANPLGKGDPIMAMDRLQELAERFVSDADRPISAQLFWWHPDSAARAEGGVPDLRPVGVEIDHEERSVSLYTSDEEFGPMLDGLTGQG</sequence>
<organism evidence="1 2">
    <name type="scientific">Nocardiopsis lambiniae</name>
    <dbReference type="NCBI Taxonomy" id="3075539"/>
    <lineage>
        <taxon>Bacteria</taxon>
        <taxon>Bacillati</taxon>
        <taxon>Actinomycetota</taxon>
        <taxon>Actinomycetes</taxon>
        <taxon>Streptosporangiales</taxon>
        <taxon>Nocardiopsidaceae</taxon>
        <taxon>Nocardiopsis</taxon>
    </lineage>
</organism>
<dbReference type="Proteomes" id="UP001183390">
    <property type="component" value="Unassembled WGS sequence"/>
</dbReference>
<gene>
    <name evidence="1" type="ORF">RM479_01840</name>
</gene>
<evidence type="ECO:0000313" key="1">
    <source>
        <dbReference type="EMBL" id="MDT0327144.1"/>
    </source>
</evidence>
<comment type="caution">
    <text evidence="1">The sequence shown here is derived from an EMBL/GenBank/DDBJ whole genome shotgun (WGS) entry which is preliminary data.</text>
</comment>
<proteinExistence type="predicted"/>